<dbReference type="Gene3D" id="4.10.320.10">
    <property type="entry name" value="E3-binding domain"/>
    <property type="match status" value="1"/>
</dbReference>
<dbReference type="GO" id="GO:0045254">
    <property type="term" value="C:pyruvate dehydrogenase complex"/>
    <property type="evidence" value="ECO:0007669"/>
    <property type="project" value="UniProtKB-UniRule"/>
</dbReference>
<accession>A0A4R2KQF7</accession>
<feature type="domain" description="Lipoyl-binding" evidence="11">
    <location>
        <begin position="152"/>
        <end position="226"/>
    </location>
</feature>
<feature type="domain" description="Lipoyl-binding" evidence="11">
    <location>
        <begin position="3"/>
        <end position="77"/>
    </location>
</feature>
<keyword evidence="4" id="KW-0677">Repeat</keyword>
<dbReference type="GO" id="GO:0031405">
    <property type="term" value="F:lipoic acid binding"/>
    <property type="evidence" value="ECO:0007669"/>
    <property type="project" value="TreeGrafter"/>
</dbReference>
<protein>
    <recommendedName>
        <fullName evidence="9">Acetyltransferase component of pyruvate dehydrogenase complex</fullName>
        <ecNumber evidence="9">2.3.1.12</ecNumber>
    </recommendedName>
</protein>
<comment type="caution">
    <text evidence="13">The sequence shown here is derived from an EMBL/GenBank/DDBJ whole genome shotgun (WGS) entry which is preliminary data.</text>
</comment>
<dbReference type="InterPro" id="IPR001078">
    <property type="entry name" value="2-oxoacid_DH_actylTfrase"/>
</dbReference>
<dbReference type="RefSeq" id="WP_117318937.1">
    <property type="nucleotide sequence ID" value="NZ_QQSW01000016.1"/>
</dbReference>
<sequence length="613" mass="62949">MAKEKVLVPDIGGAEAAEVVELLVAVGDTIAVDDGLIVLESDKASMEIPSTVAGKVLEVLVKEGDELAEGDEVALVETAGGDAGDDAAEADADASTGKDTESSSGDADAPSEAADAADEPRTDSAASAADDASAEGDRKDGADTAEAGTRSRQTVRVPDIGGAEAAEVVELLVAVGDAIDVDGGLVVLESDKASMEVPASVAGKVVELLVKEGDQLSEGDDVAVIEVAGADSAAQEADGAAGKDTESAAADGRSAEGKAAAADGGTTKATAAGTDSGAAKPSGAERPAGQGSSATQGGSATEAGKADDAGANVYAGPAVRKLAREFAIPLDKVTGSGPRGRVLKEDLHTYAQKTRKSQAGALPAATDGAGIPPIPEVDFSAFGEVEIETRGKLDLLTAVNMQRSWLNLPHVTHFDDADITELEAFRQSMKTEAERRGTRLTPMPFLIKACAVALREHPKFNASLTDGGKSLAYKKYFHIGMAVDTPAGLMVPVIRDVDRKSLWELSAEILELAEKARERKLKPDEMRGGCFTVSSLGGIGGNGFTPIINAPEVGILGVSRAAVKPVWDGEAFQPRTLLPLTLSYDHRVINGGDAGRFMTTLTALISDIRRLVM</sequence>
<feature type="compositionally biased region" description="Acidic residues" evidence="10">
    <location>
        <begin position="83"/>
        <end position="92"/>
    </location>
</feature>
<name>A0A4R2KQF7_9GAMM</name>
<evidence type="ECO:0000259" key="11">
    <source>
        <dbReference type="PROSITE" id="PS50968"/>
    </source>
</evidence>
<feature type="region of interest" description="Disordered" evidence="10">
    <location>
        <begin position="233"/>
        <end position="305"/>
    </location>
</feature>
<dbReference type="InterPro" id="IPR050743">
    <property type="entry name" value="2-oxoacid_DH_E2_comp"/>
</dbReference>
<dbReference type="InterPro" id="IPR011053">
    <property type="entry name" value="Single_hybrid_motif"/>
</dbReference>
<evidence type="ECO:0000313" key="14">
    <source>
        <dbReference type="Proteomes" id="UP000294980"/>
    </source>
</evidence>
<comment type="similarity">
    <text evidence="1 9">Belongs to the 2-oxoacid dehydrogenase family.</text>
</comment>
<dbReference type="PANTHER" id="PTHR43178">
    <property type="entry name" value="DIHYDROLIPOAMIDE ACETYLTRANSFERASE COMPONENT OF PYRUVATE DEHYDROGENASE COMPLEX"/>
    <property type="match status" value="1"/>
</dbReference>
<proteinExistence type="inferred from homology"/>
<evidence type="ECO:0000256" key="7">
    <source>
        <dbReference type="ARBA" id="ARBA00025211"/>
    </source>
</evidence>
<dbReference type="InterPro" id="IPR023213">
    <property type="entry name" value="CAT-like_dom_sf"/>
</dbReference>
<keyword evidence="5 9" id="KW-0450">Lipoyl</keyword>
<dbReference type="Gene3D" id="3.30.559.10">
    <property type="entry name" value="Chloramphenicol acetyltransferase-like domain"/>
    <property type="match status" value="1"/>
</dbReference>
<feature type="domain" description="Peripheral subunit-binding (PSBD)" evidence="12">
    <location>
        <begin position="314"/>
        <end position="351"/>
    </location>
</feature>
<dbReference type="InterPro" id="IPR000089">
    <property type="entry name" value="Biotin_lipoyl"/>
</dbReference>
<dbReference type="SUPFAM" id="SSF47005">
    <property type="entry name" value="Peripheral subunit-binding domain of 2-oxo acid dehydrogenase complex"/>
    <property type="match status" value="1"/>
</dbReference>
<dbReference type="Pfam" id="PF00198">
    <property type="entry name" value="2-oxoacid_dh"/>
    <property type="match status" value="1"/>
</dbReference>
<comment type="cofactor">
    <cofactor evidence="9">
        <name>(R)-lipoate</name>
        <dbReference type="ChEBI" id="CHEBI:83088"/>
    </cofactor>
    <text evidence="9">Binds 2 lipoyl cofactors covalently.</text>
</comment>
<comment type="catalytic activity">
    <reaction evidence="8 9">
        <text>N(6)-[(R)-dihydrolipoyl]-L-lysyl-[protein] + acetyl-CoA = N(6)-[(R)-S(8)-acetyldihydrolipoyl]-L-lysyl-[protein] + CoA</text>
        <dbReference type="Rhea" id="RHEA:17017"/>
        <dbReference type="Rhea" id="RHEA-COMP:10475"/>
        <dbReference type="Rhea" id="RHEA-COMP:10478"/>
        <dbReference type="ChEBI" id="CHEBI:57287"/>
        <dbReference type="ChEBI" id="CHEBI:57288"/>
        <dbReference type="ChEBI" id="CHEBI:83100"/>
        <dbReference type="ChEBI" id="CHEBI:83111"/>
        <dbReference type="EC" id="2.3.1.12"/>
    </reaction>
</comment>
<reference evidence="13 14" key="1">
    <citation type="submission" date="2019-03" db="EMBL/GenBank/DDBJ databases">
        <title>Genomic Encyclopedia of Type Strains, Phase IV (KMG-IV): sequencing the most valuable type-strain genomes for metagenomic binning, comparative biology and taxonomic classification.</title>
        <authorList>
            <person name="Goeker M."/>
        </authorList>
    </citation>
    <scope>NUCLEOTIDE SEQUENCE [LARGE SCALE GENOMIC DNA]</scope>
    <source>
        <strain evidence="13 14">DSM 23344</strain>
    </source>
</reference>
<feature type="compositionally biased region" description="Low complexity" evidence="10">
    <location>
        <begin position="102"/>
        <end position="114"/>
    </location>
</feature>
<dbReference type="GO" id="GO:0005737">
    <property type="term" value="C:cytoplasm"/>
    <property type="evidence" value="ECO:0007669"/>
    <property type="project" value="TreeGrafter"/>
</dbReference>
<dbReference type="OrthoDB" id="9805770at2"/>
<dbReference type="GO" id="GO:0006086">
    <property type="term" value="P:pyruvate decarboxylation to acetyl-CoA"/>
    <property type="evidence" value="ECO:0007669"/>
    <property type="project" value="UniProtKB-UniRule"/>
</dbReference>
<dbReference type="FunFam" id="3.30.559.10:FF:000004">
    <property type="entry name" value="Acetyltransferase component of pyruvate dehydrogenase complex"/>
    <property type="match status" value="1"/>
</dbReference>
<dbReference type="InterPro" id="IPR006256">
    <property type="entry name" value="AcTrfase_Pyrv_DH_cplx"/>
</dbReference>
<comment type="subunit">
    <text evidence="2 9">Forms a 24-polypeptide structural core with octahedral symmetry.</text>
</comment>
<evidence type="ECO:0000256" key="1">
    <source>
        <dbReference type="ARBA" id="ARBA00007317"/>
    </source>
</evidence>
<evidence type="ECO:0000256" key="10">
    <source>
        <dbReference type="SAM" id="MobiDB-lite"/>
    </source>
</evidence>
<keyword evidence="14" id="KW-1185">Reference proteome</keyword>
<dbReference type="GO" id="GO:0004742">
    <property type="term" value="F:dihydrolipoyllysine-residue acetyltransferase activity"/>
    <property type="evidence" value="ECO:0007669"/>
    <property type="project" value="UniProtKB-UniRule"/>
</dbReference>
<dbReference type="EMBL" id="SLWX01000011">
    <property type="protein sequence ID" value="TCO74917.1"/>
    <property type="molecule type" value="Genomic_DNA"/>
</dbReference>
<keyword evidence="3 9" id="KW-0808">Transferase</keyword>
<dbReference type="AlphaFoldDB" id="A0A4R2KQF7"/>
<evidence type="ECO:0000256" key="4">
    <source>
        <dbReference type="ARBA" id="ARBA00022737"/>
    </source>
</evidence>
<gene>
    <name evidence="13" type="ORF">EV688_11174</name>
</gene>
<organism evidence="13 14">
    <name type="scientific">Chromatocurvus halotolerans</name>
    <dbReference type="NCBI Taxonomy" id="1132028"/>
    <lineage>
        <taxon>Bacteria</taxon>
        <taxon>Pseudomonadati</taxon>
        <taxon>Pseudomonadota</taxon>
        <taxon>Gammaproteobacteria</taxon>
        <taxon>Cellvibrionales</taxon>
        <taxon>Halieaceae</taxon>
        <taxon>Chromatocurvus</taxon>
    </lineage>
</organism>
<keyword evidence="6 9" id="KW-0012">Acyltransferase</keyword>
<dbReference type="PROSITE" id="PS50968">
    <property type="entry name" value="BIOTINYL_LIPOYL"/>
    <property type="match status" value="2"/>
</dbReference>
<dbReference type="PROSITE" id="PS51826">
    <property type="entry name" value="PSBD"/>
    <property type="match status" value="1"/>
</dbReference>
<evidence type="ECO:0000256" key="3">
    <source>
        <dbReference type="ARBA" id="ARBA00022679"/>
    </source>
</evidence>
<dbReference type="Gene3D" id="2.40.50.100">
    <property type="match status" value="2"/>
</dbReference>
<comment type="function">
    <text evidence="7">The pyruvate dehydrogenase complex catalyzes the overall conversion of pyruvate to acetyl-CoA and CO(2). It contains multiple copies of three enzymatic components: pyruvate dehydrogenase (E1), dihydrolipoamide acetyltransferase (E2) and lipoamide dehydrogenase (E3).</text>
</comment>
<evidence type="ECO:0000259" key="12">
    <source>
        <dbReference type="PROSITE" id="PS51826"/>
    </source>
</evidence>
<dbReference type="EC" id="2.3.1.12" evidence="9"/>
<dbReference type="InterPro" id="IPR003016">
    <property type="entry name" value="2-oxoA_DH_lipoyl-BS"/>
</dbReference>
<dbReference type="InterPro" id="IPR004167">
    <property type="entry name" value="PSBD"/>
</dbReference>
<dbReference type="Proteomes" id="UP000294980">
    <property type="component" value="Unassembled WGS sequence"/>
</dbReference>
<dbReference type="InterPro" id="IPR036625">
    <property type="entry name" value="E3-bd_dom_sf"/>
</dbReference>
<evidence type="ECO:0000256" key="9">
    <source>
        <dbReference type="RuleBase" id="RU361137"/>
    </source>
</evidence>
<evidence type="ECO:0000256" key="5">
    <source>
        <dbReference type="ARBA" id="ARBA00022823"/>
    </source>
</evidence>
<keyword evidence="13" id="KW-0670">Pyruvate</keyword>
<dbReference type="Pfam" id="PF00364">
    <property type="entry name" value="Biotin_lipoyl"/>
    <property type="match status" value="2"/>
</dbReference>
<dbReference type="CDD" id="cd06849">
    <property type="entry name" value="lipoyl_domain"/>
    <property type="match status" value="2"/>
</dbReference>
<dbReference type="PROSITE" id="PS00189">
    <property type="entry name" value="LIPOYL"/>
    <property type="match status" value="2"/>
</dbReference>
<feature type="compositionally biased region" description="Low complexity" evidence="10">
    <location>
        <begin position="288"/>
        <end position="303"/>
    </location>
</feature>
<evidence type="ECO:0000256" key="8">
    <source>
        <dbReference type="ARBA" id="ARBA00048370"/>
    </source>
</evidence>
<feature type="region of interest" description="Disordered" evidence="10">
    <location>
        <begin position="79"/>
        <end position="158"/>
    </location>
</feature>
<evidence type="ECO:0000256" key="6">
    <source>
        <dbReference type="ARBA" id="ARBA00023315"/>
    </source>
</evidence>
<dbReference type="SUPFAM" id="SSF51230">
    <property type="entry name" value="Single hybrid motif"/>
    <property type="match status" value="2"/>
</dbReference>
<evidence type="ECO:0000256" key="2">
    <source>
        <dbReference type="ARBA" id="ARBA00011484"/>
    </source>
</evidence>
<dbReference type="PANTHER" id="PTHR43178:SF2">
    <property type="entry name" value="DIHYDROLIPOYLLYSINE-RESIDUE ACETYLTRANSFERASE COMPONENT OF PYRUVATE DEHYDROGENASE COMPLEX"/>
    <property type="match status" value="1"/>
</dbReference>
<evidence type="ECO:0000313" key="13">
    <source>
        <dbReference type="EMBL" id="TCO74917.1"/>
    </source>
</evidence>
<dbReference type="SUPFAM" id="SSF52777">
    <property type="entry name" value="CoA-dependent acyltransferases"/>
    <property type="match status" value="1"/>
</dbReference>
<dbReference type="NCBIfam" id="TIGR01348">
    <property type="entry name" value="PDHac_trf_long"/>
    <property type="match status" value="1"/>
</dbReference>
<dbReference type="Pfam" id="PF02817">
    <property type="entry name" value="E3_binding"/>
    <property type="match status" value="1"/>
</dbReference>
<feature type="compositionally biased region" description="Low complexity" evidence="10">
    <location>
        <begin position="247"/>
        <end position="280"/>
    </location>
</feature>